<dbReference type="GO" id="GO:0051213">
    <property type="term" value="F:dioxygenase activity"/>
    <property type="evidence" value="ECO:0007669"/>
    <property type="project" value="UniProtKB-KW"/>
</dbReference>
<dbReference type="GO" id="GO:0016829">
    <property type="term" value="F:lyase activity"/>
    <property type="evidence" value="ECO:0007669"/>
    <property type="project" value="UniProtKB-KW"/>
</dbReference>
<protein>
    <submittedName>
        <fullName evidence="4">Catechol 2,3-dioxygenase-like lactoylglutathione lyase family enzyme</fullName>
    </submittedName>
</protein>
<comment type="caution">
    <text evidence="4">The sequence shown here is derived from an EMBL/GenBank/DDBJ whole genome shotgun (WGS) entry which is preliminary data.</text>
</comment>
<dbReference type="PANTHER" id="PTHR40265">
    <property type="entry name" value="BLL2707 PROTEIN"/>
    <property type="match status" value="1"/>
</dbReference>
<name>A0A7W6V0Q5_9HYPH</name>
<dbReference type="RefSeq" id="WP_183826394.1">
    <property type="nucleotide sequence ID" value="NZ_JACIGW010000004.1"/>
</dbReference>
<dbReference type="EMBL" id="JACIHM010000005">
    <property type="protein sequence ID" value="MBB4447807.1"/>
    <property type="molecule type" value="Genomic_DNA"/>
</dbReference>
<dbReference type="SUPFAM" id="SSF54593">
    <property type="entry name" value="Glyoxalase/Bleomycin resistance protein/Dihydroxybiphenyl dioxygenase"/>
    <property type="match status" value="2"/>
</dbReference>
<dbReference type="PANTHER" id="PTHR40265:SF1">
    <property type="entry name" value="GLYOXALASE-LIKE DOMAIN-CONTAINING PROTEIN"/>
    <property type="match status" value="1"/>
</dbReference>
<dbReference type="Gene3D" id="3.10.180.10">
    <property type="entry name" value="2,3-Dihydroxybiphenyl 1,2-Dioxygenase, domain 1"/>
    <property type="match status" value="1"/>
</dbReference>
<organism evidence="4 7">
    <name type="scientific">Aliirhizobium cellulosilyticum</name>
    <dbReference type="NCBI Taxonomy" id="393664"/>
    <lineage>
        <taxon>Bacteria</taxon>
        <taxon>Pseudomonadati</taxon>
        <taxon>Pseudomonadota</taxon>
        <taxon>Alphaproteobacteria</taxon>
        <taxon>Hyphomicrobiales</taxon>
        <taxon>Rhizobiaceae</taxon>
        <taxon>Aliirhizobium</taxon>
    </lineage>
</organism>
<dbReference type="InterPro" id="IPR025870">
    <property type="entry name" value="Glyoxalase-like_dom"/>
</dbReference>
<dbReference type="AlphaFoldDB" id="A0A7W6V0Q5"/>
<dbReference type="EMBL" id="JACIGY010000005">
    <property type="protein sequence ID" value="MBB4413255.1"/>
    <property type="molecule type" value="Genomic_DNA"/>
</dbReference>
<dbReference type="InterPro" id="IPR037523">
    <property type="entry name" value="VOC_core"/>
</dbReference>
<sequence>MSHPVLGVDHSYLLVNDLDDSAERYRRLGFTLSPRGLHSPQKGSANYTIIFQDDYLELLGLVAETELNAPQRKTLATYGQGLQAIANRTASADAAKPALAELGIRTGEISAFSRPLPLPGGGEGIAAFRTLGFDPGQVPLGHFFLCQHETRDMVWRPELQDHANGAIGLGGITGISDDPRKTAETYASFYAAGRVEKIEGGFRVETGENSAPLFFFEPAAIGGLYPGLDIAGTPANGFAVLRIRVKDREKTAELLTGQGIPFIRTSAGGIAVSPADASGAVVEFI</sequence>
<keyword evidence="4" id="KW-0456">Lyase</keyword>
<feature type="domain" description="VOC" evidence="1">
    <location>
        <begin position="7"/>
        <end position="145"/>
    </location>
</feature>
<accession>A0A7W6V0Q5</accession>
<dbReference type="Proteomes" id="UP000520770">
    <property type="component" value="Unassembled WGS sequence"/>
</dbReference>
<dbReference type="Pfam" id="PF13468">
    <property type="entry name" value="Glyoxalase_3"/>
    <property type="match status" value="1"/>
</dbReference>
<proteinExistence type="predicted"/>
<dbReference type="PROSITE" id="PS51819">
    <property type="entry name" value="VOC"/>
    <property type="match status" value="1"/>
</dbReference>
<dbReference type="Proteomes" id="UP000524535">
    <property type="component" value="Unassembled WGS sequence"/>
</dbReference>
<evidence type="ECO:0000313" key="4">
    <source>
        <dbReference type="EMBL" id="MBB4447807.1"/>
    </source>
</evidence>
<evidence type="ECO:0000259" key="1">
    <source>
        <dbReference type="PROSITE" id="PS51819"/>
    </source>
</evidence>
<evidence type="ECO:0000313" key="5">
    <source>
        <dbReference type="Proteomes" id="UP000520770"/>
    </source>
</evidence>
<evidence type="ECO:0000313" key="2">
    <source>
        <dbReference type="EMBL" id="MBB4350076.1"/>
    </source>
</evidence>
<evidence type="ECO:0000313" key="6">
    <source>
        <dbReference type="Proteomes" id="UP000524535"/>
    </source>
</evidence>
<dbReference type="InterPro" id="IPR029068">
    <property type="entry name" value="Glyas_Bleomycin-R_OHBP_Dase"/>
</dbReference>
<evidence type="ECO:0000313" key="3">
    <source>
        <dbReference type="EMBL" id="MBB4413255.1"/>
    </source>
</evidence>
<evidence type="ECO:0000313" key="7">
    <source>
        <dbReference type="Proteomes" id="UP000576087"/>
    </source>
</evidence>
<keyword evidence="6" id="KW-1185">Reference proteome</keyword>
<dbReference type="EMBL" id="JACIGW010000004">
    <property type="protein sequence ID" value="MBB4350076.1"/>
    <property type="molecule type" value="Genomic_DNA"/>
</dbReference>
<dbReference type="Proteomes" id="UP000576087">
    <property type="component" value="Unassembled WGS sequence"/>
</dbReference>
<keyword evidence="4" id="KW-0560">Oxidoreductase</keyword>
<gene>
    <name evidence="3" type="ORF">GGE31_003781</name>
    <name evidence="2" type="ORF">GGE33_003839</name>
    <name evidence="4" type="ORF">GGE35_003642</name>
</gene>
<reference evidence="5 6" key="1">
    <citation type="submission" date="2020-08" db="EMBL/GenBank/DDBJ databases">
        <title>Genomic Encyclopedia of Type Strains, Phase IV (KMG-V): Genome sequencing to study the core and pangenomes of soil and plant-associated prokaryotes.</title>
        <authorList>
            <person name="Whitman W."/>
        </authorList>
    </citation>
    <scope>NUCLEOTIDE SEQUENCE [LARGE SCALE GENOMIC DNA]</scope>
    <source>
        <strain evidence="3 6">SEMIA 444</strain>
        <strain evidence="2 5">SEMIA 448</strain>
        <strain evidence="4 7">SEMIA 452</strain>
    </source>
</reference>
<keyword evidence="4" id="KW-0223">Dioxygenase</keyword>